<evidence type="ECO:0000256" key="2">
    <source>
        <dbReference type="ARBA" id="ARBA00010072"/>
    </source>
</evidence>
<accession>H3NQK0</accession>
<dbReference type="InterPro" id="IPR043429">
    <property type="entry name" value="ArtM/GltK/GlnP/TcyL/YhdX-like"/>
</dbReference>
<proteinExistence type="inferred from homology"/>
<dbReference type="Gene3D" id="1.10.3720.10">
    <property type="entry name" value="MetI-like"/>
    <property type="match status" value="1"/>
</dbReference>
<feature type="chain" id="PRO_5038660257" evidence="11">
    <location>
        <begin position="21"/>
        <end position="476"/>
    </location>
</feature>
<dbReference type="GO" id="GO:0043190">
    <property type="term" value="C:ATP-binding cassette (ABC) transporter complex"/>
    <property type="evidence" value="ECO:0007669"/>
    <property type="project" value="InterPro"/>
</dbReference>
<keyword evidence="4" id="KW-1003">Cell membrane</keyword>
<dbReference type="InterPro" id="IPR001638">
    <property type="entry name" value="Solute-binding_3/MltF_N"/>
</dbReference>
<dbReference type="InterPro" id="IPR035906">
    <property type="entry name" value="MetI-like_sf"/>
</dbReference>
<keyword evidence="3 9" id="KW-0813">Transport</keyword>
<dbReference type="AlphaFoldDB" id="H3NQK0"/>
<evidence type="ECO:0000256" key="7">
    <source>
        <dbReference type="ARBA" id="ARBA00022989"/>
    </source>
</evidence>
<dbReference type="FunFam" id="1.10.3720.10:FF:000033">
    <property type="entry name" value="Polar amino acid ABC transporter permease"/>
    <property type="match status" value="1"/>
</dbReference>
<comment type="subcellular location">
    <subcellularLocation>
        <location evidence="1 9">Cell membrane</location>
        <topology evidence="1 9">Multi-pass membrane protein</topology>
    </subcellularLocation>
</comment>
<feature type="transmembrane region" description="Helical" evidence="9">
    <location>
        <begin position="281"/>
        <end position="301"/>
    </location>
</feature>
<dbReference type="NCBIfam" id="TIGR01726">
    <property type="entry name" value="HEQRo_perm_3TM"/>
    <property type="match status" value="1"/>
</dbReference>
<dbReference type="SUPFAM" id="SSF53850">
    <property type="entry name" value="Periplasmic binding protein-like II"/>
    <property type="match status" value="1"/>
</dbReference>
<dbReference type="GO" id="GO:0022857">
    <property type="term" value="F:transmembrane transporter activity"/>
    <property type="evidence" value="ECO:0007669"/>
    <property type="project" value="InterPro"/>
</dbReference>
<dbReference type="Pfam" id="PF00528">
    <property type="entry name" value="BPD_transp_1"/>
    <property type="match status" value="1"/>
</dbReference>
<keyword evidence="8 9" id="KW-0472">Membrane</keyword>
<gene>
    <name evidence="13" type="ORF">HMPREF9709_01611</name>
</gene>
<dbReference type="PROSITE" id="PS51257">
    <property type="entry name" value="PROKAR_LIPOPROTEIN"/>
    <property type="match status" value="1"/>
</dbReference>
<keyword evidence="6" id="KW-0029">Amino-acid transport</keyword>
<keyword evidence="11" id="KW-0732">Signal</keyword>
<protein>
    <submittedName>
        <fullName evidence="13">His/Glu/Gln/Arg/opine family amino ABC transporter, permease, 3-TM region</fullName>
    </submittedName>
</protein>
<dbReference type="InterPro" id="IPR010065">
    <property type="entry name" value="AA_ABC_transptr_permease_3TM"/>
</dbReference>
<evidence type="ECO:0000256" key="1">
    <source>
        <dbReference type="ARBA" id="ARBA00004651"/>
    </source>
</evidence>
<dbReference type="STRING" id="883114.HMPREF9709_01611"/>
<dbReference type="Pfam" id="PF00497">
    <property type="entry name" value="SBP_bac_3"/>
    <property type="match status" value="1"/>
</dbReference>
<dbReference type="SMART" id="SM00062">
    <property type="entry name" value="PBPb"/>
    <property type="match status" value="1"/>
</dbReference>
<dbReference type="PANTHER" id="PTHR30614">
    <property type="entry name" value="MEMBRANE COMPONENT OF AMINO ACID ABC TRANSPORTER"/>
    <property type="match status" value="1"/>
</dbReference>
<feature type="domain" description="ABC transmembrane type-1" evidence="12">
    <location>
        <begin position="277"/>
        <end position="465"/>
    </location>
</feature>
<evidence type="ECO:0000313" key="13">
    <source>
        <dbReference type="EMBL" id="EHR32330.1"/>
    </source>
</evidence>
<dbReference type="PANTHER" id="PTHR30614:SF20">
    <property type="entry name" value="GLUTAMINE TRANSPORT SYSTEM PERMEASE PROTEIN GLNP"/>
    <property type="match status" value="1"/>
</dbReference>
<dbReference type="RefSeq" id="WP_005399126.1">
    <property type="nucleotide sequence ID" value="NZ_JH601088.1"/>
</dbReference>
<keyword evidence="10" id="KW-0175">Coiled coil</keyword>
<reference evidence="13 14" key="1">
    <citation type="submission" date="2012-01" db="EMBL/GenBank/DDBJ databases">
        <title>The Genome Sequence of Helcococcus kunzii ATCC 51366.</title>
        <authorList>
            <consortium name="The Broad Institute Genome Sequencing Platform"/>
            <person name="Earl A."/>
            <person name="Ward D."/>
            <person name="Feldgarden M."/>
            <person name="Gevers D."/>
            <person name="Huys G."/>
            <person name="Young S.K."/>
            <person name="Zeng Q."/>
            <person name="Gargeya S."/>
            <person name="Fitzgerald M."/>
            <person name="Haas B."/>
            <person name="Abouelleil A."/>
            <person name="Alvarado L."/>
            <person name="Arachchi H.M."/>
            <person name="Berlin A."/>
            <person name="Chapman S.B."/>
            <person name="Gearin G."/>
            <person name="Goldberg J."/>
            <person name="Griggs A."/>
            <person name="Gujja S."/>
            <person name="Hansen M."/>
            <person name="Heiman D."/>
            <person name="Howarth C."/>
            <person name="Larimer J."/>
            <person name="Lui A."/>
            <person name="MacDonald P.J.P."/>
            <person name="McCowen C."/>
            <person name="Montmayeur A."/>
            <person name="Murphy C."/>
            <person name="Neiman D."/>
            <person name="Pearson M."/>
            <person name="Priest M."/>
            <person name="Roberts A."/>
            <person name="Saif S."/>
            <person name="Shea T."/>
            <person name="Sisk P."/>
            <person name="Stolte C."/>
            <person name="Sykes S."/>
            <person name="Wortman J."/>
            <person name="Nusbaum C."/>
            <person name="Birren B."/>
        </authorList>
    </citation>
    <scope>NUCLEOTIDE SEQUENCE [LARGE SCALE GENOMIC DNA]</scope>
    <source>
        <strain evidence="13 14">ATCC 51366</strain>
    </source>
</reference>
<dbReference type="Gene3D" id="3.40.190.10">
    <property type="entry name" value="Periplasmic binding protein-like II"/>
    <property type="match status" value="2"/>
</dbReference>
<evidence type="ECO:0000259" key="12">
    <source>
        <dbReference type="PROSITE" id="PS50928"/>
    </source>
</evidence>
<comment type="similarity">
    <text evidence="2">Belongs to the binding-protein-dependent transport system permease family. HisMQ subfamily.</text>
</comment>
<evidence type="ECO:0000256" key="3">
    <source>
        <dbReference type="ARBA" id="ARBA00022448"/>
    </source>
</evidence>
<dbReference type="PROSITE" id="PS50928">
    <property type="entry name" value="ABC_TM1"/>
    <property type="match status" value="1"/>
</dbReference>
<dbReference type="Proteomes" id="UP000004191">
    <property type="component" value="Unassembled WGS sequence"/>
</dbReference>
<sequence>MKKKVFAILTVFILLLTACSGNKSGNEEVKKLLNNKDKLVVGTSADYPPYEFITNKGGKTEYVGIDMEMARYIAEKWGVELEIQDVKFESLLVGLETGTFDMVIAAMSPSPERKASFSDVYYNSTHGFIIRKGDEGKYKTLKDFEGKTIGVQLGSVQEELAKGIKDIKTKGLPVVTTLLLELKSGKIDAILMEKPVADSYVLSNSDLTVVKDVEVKDDSQGSAVAMREDAKELTQEVNKVIKEIKEKNLVDEWVIDSNKLMNDAEQPNHYGLFVKGIETTLLLSLVSLLIGFVLGMVFILIRMKHIPVISFIIGAFVEIVRGTPMMLQILIVYFGLDVLGAKTSAFTSSIIAVSINSAAYVSEIIRSGIESISKGQMEAGRSLGLSENQTMKKIILPQAFKNILPALGNEFVTLIKETSIASTIGVGELMFQTTKIQSLTFEAMKPLMIVSIIYFVLTFTLTRLMKLMEGKLNYDN</sequence>
<dbReference type="eggNOG" id="COG0765">
    <property type="taxonomic scope" value="Bacteria"/>
</dbReference>
<keyword evidence="5 9" id="KW-0812">Transmembrane</keyword>
<keyword evidence="14" id="KW-1185">Reference proteome</keyword>
<dbReference type="InterPro" id="IPR000515">
    <property type="entry name" value="MetI-like"/>
</dbReference>
<organism evidence="13 14">
    <name type="scientific">Helcococcus kunzii ATCC 51366</name>
    <dbReference type="NCBI Taxonomy" id="883114"/>
    <lineage>
        <taxon>Bacteria</taxon>
        <taxon>Bacillati</taxon>
        <taxon>Bacillota</taxon>
        <taxon>Tissierellia</taxon>
        <taxon>Tissierellales</taxon>
        <taxon>Peptoniphilaceae</taxon>
        <taxon>Helcococcus</taxon>
    </lineage>
</organism>
<feature type="coiled-coil region" evidence="10">
    <location>
        <begin position="223"/>
        <end position="250"/>
    </location>
</feature>
<comment type="caution">
    <text evidence="13">The sequence shown here is derived from an EMBL/GenBank/DDBJ whole genome shotgun (WGS) entry which is preliminary data.</text>
</comment>
<name>H3NQK0_9FIRM</name>
<dbReference type="EMBL" id="AGEI01000029">
    <property type="protein sequence ID" value="EHR32330.1"/>
    <property type="molecule type" value="Genomic_DNA"/>
</dbReference>
<evidence type="ECO:0000256" key="5">
    <source>
        <dbReference type="ARBA" id="ARBA00022692"/>
    </source>
</evidence>
<evidence type="ECO:0000256" key="11">
    <source>
        <dbReference type="SAM" id="SignalP"/>
    </source>
</evidence>
<evidence type="ECO:0000256" key="6">
    <source>
        <dbReference type="ARBA" id="ARBA00022970"/>
    </source>
</evidence>
<evidence type="ECO:0000256" key="4">
    <source>
        <dbReference type="ARBA" id="ARBA00022475"/>
    </source>
</evidence>
<dbReference type="HOGENOM" id="CLU_019602_20_4_9"/>
<keyword evidence="7 9" id="KW-1133">Transmembrane helix</keyword>
<feature type="transmembrane region" description="Helical" evidence="9">
    <location>
        <begin position="447"/>
        <end position="465"/>
    </location>
</feature>
<dbReference type="GO" id="GO:0006865">
    <property type="term" value="P:amino acid transport"/>
    <property type="evidence" value="ECO:0007669"/>
    <property type="project" value="UniProtKB-KW"/>
</dbReference>
<evidence type="ECO:0000256" key="8">
    <source>
        <dbReference type="ARBA" id="ARBA00023136"/>
    </source>
</evidence>
<evidence type="ECO:0000256" key="9">
    <source>
        <dbReference type="RuleBase" id="RU363032"/>
    </source>
</evidence>
<evidence type="ECO:0000256" key="10">
    <source>
        <dbReference type="SAM" id="Coils"/>
    </source>
</evidence>
<dbReference type="OrthoDB" id="9774451at2"/>
<feature type="signal peptide" evidence="11">
    <location>
        <begin position="1"/>
        <end position="20"/>
    </location>
</feature>
<feature type="transmembrane region" description="Helical" evidence="9">
    <location>
        <begin position="308"/>
        <end position="334"/>
    </location>
</feature>
<evidence type="ECO:0000313" key="14">
    <source>
        <dbReference type="Proteomes" id="UP000004191"/>
    </source>
</evidence>
<dbReference type="SUPFAM" id="SSF161098">
    <property type="entry name" value="MetI-like"/>
    <property type="match status" value="1"/>
</dbReference>
<dbReference type="CDD" id="cd06261">
    <property type="entry name" value="TM_PBP2"/>
    <property type="match status" value="1"/>
</dbReference>
<dbReference type="GeneID" id="96999553"/>